<protein>
    <submittedName>
        <fullName evidence="4">GNAT family N-acetyltransferase</fullName>
    </submittedName>
</protein>
<sequence length="162" mass="18154">MKSPRLRPLRHDETALLEAATLGNVNWCGPRFTIDDVRERPEFAHYTHLESGRGDFGIVAEQSDILGVAWAVLLPESDPGYGFLNPAVPELSLWVTPTARRRGVGRTLLRALIVQAAIFEFERLSLSVEKDNPAKDLYLSEGFTDVPGREEDGVMVLRLVRR</sequence>
<dbReference type="AlphaFoldDB" id="A0A3Q8WV13"/>
<dbReference type="Proteomes" id="UP000270021">
    <property type="component" value="Chromosome"/>
</dbReference>
<dbReference type="InterPro" id="IPR000182">
    <property type="entry name" value="GNAT_dom"/>
</dbReference>
<dbReference type="Pfam" id="PF00583">
    <property type="entry name" value="Acetyltransf_1"/>
    <property type="match status" value="1"/>
</dbReference>
<dbReference type="KEGG" id="fsl:EJO69_10875"/>
<dbReference type="InterPro" id="IPR050832">
    <property type="entry name" value="Bact_Acetyltransf"/>
</dbReference>
<evidence type="ECO:0000313" key="5">
    <source>
        <dbReference type="Proteomes" id="UP000270021"/>
    </source>
</evidence>
<evidence type="ECO:0000259" key="3">
    <source>
        <dbReference type="PROSITE" id="PS51186"/>
    </source>
</evidence>
<dbReference type="CDD" id="cd04301">
    <property type="entry name" value="NAT_SF"/>
    <property type="match status" value="1"/>
</dbReference>
<dbReference type="InterPro" id="IPR016181">
    <property type="entry name" value="Acyl_CoA_acyltransferase"/>
</dbReference>
<dbReference type="PROSITE" id="PS51186">
    <property type="entry name" value="GNAT"/>
    <property type="match status" value="1"/>
</dbReference>
<organism evidence="4 5">
    <name type="scientific">Flaviflexus salsibiostraticola</name>
    <dbReference type="NCBI Taxonomy" id="1282737"/>
    <lineage>
        <taxon>Bacteria</taxon>
        <taxon>Bacillati</taxon>
        <taxon>Actinomycetota</taxon>
        <taxon>Actinomycetes</taxon>
        <taxon>Actinomycetales</taxon>
        <taxon>Actinomycetaceae</taxon>
        <taxon>Flaviflexus</taxon>
    </lineage>
</organism>
<dbReference type="OrthoDB" id="9790865at2"/>
<proteinExistence type="predicted"/>
<dbReference type="SUPFAM" id="SSF55729">
    <property type="entry name" value="Acyl-CoA N-acyltransferases (Nat)"/>
    <property type="match status" value="1"/>
</dbReference>
<evidence type="ECO:0000256" key="2">
    <source>
        <dbReference type="ARBA" id="ARBA00023315"/>
    </source>
</evidence>
<reference evidence="4 5" key="1">
    <citation type="submission" date="2018-12" db="EMBL/GenBank/DDBJ databases">
        <title>Complete genome sequence of Flaviflexus salsibiostraticola KCTC 33148.</title>
        <authorList>
            <person name="Bae J.-W."/>
        </authorList>
    </citation>
    <scope>NUCLEOTIDE SEQUENCE [LARGE SCALE GENOMIC DNA]</scope>
    <source>
        <strain evidence="4 5">KCTC 33148</strain>
    </source>
</reference>
<dbReference type="EMBL" id="CP034438">
    <property type="protein sequence ID" value="AZN30746.1"/>
    <property type="molecule type" value="Genomic_DNA"/>
</dbReference>
<keyword evidence="2" id="KW-0012">Acyltransferase</keyword>
<dbReference type="GO" id="GO:0016747">
    <property type="term" value="F:acyltransferase activity, transferring groups other than amino-acyl groups"/>
    <property type="evidence" value="ECO:0007669"/>
    <property type="project" value="InterPro"/>
</dbReference>
<dbReference type="PANTHER" id="PTHR43877:SF2">
    <property type="entry name" value="AMINOALKYLPHOSPHONATE N-ACETYLTRANSFERASE-RELATED"/>
    <property type="match status" value="1"/>
</dbReference>
<dbReference type="PANTHER" id="PTHR43877">
    <property type="entry name" value="AMINOALKYLPHOSPHONATE N-ACETYLTRANSFERASE-RELATED-RELATED"/>
    <property type="match status" value="1"/>
</dbReference>
<keyword evidence="1 4" id="KW-0808">Transferase</keyword>
<gene>
    <name evidence="4" type="ORF">EJO69_10875</name>
</gene>
<feature type="domain" description="N-acetyltransferase" evidence="3">
    <location>
        <begin position="4"/>
        <end position="160"/>
    </location>
</feature>
<dbReference type="RefSeq" id="WP_126041758.1">
    <property type="nucleotide sequence ID" value="NZ_CP034438.1"/>
</dbReference>
<evidence type="ECO:0000313" key="4">
    <source>
        <dbReference type="EMBL" id="AZN30746.1"/>
    </source>
</evidence>
<evidence type="ECO:0000256" key="1">
    <source>
        <dbReference type="ARBA" id="ARBA00022679"/>
    </source>
</evidence>
<name>A0A3Q8WV13_9ACTO</name>
<keyword evidence="5" id="KW-1185">Reference proteome</keyword>
<dbReference type="Gene3D" id="3.40.630.30">
    <property type="match status" value="1"/>
</dbReference>
<accession>A0A3Q8WV13</accession>